<dbReference type="PROSITE" id="PS00154">
    <property type="entry name" value="ATPASE_E1_E2"/>
    <property type="match status" value="1"/>
</dbReference>
<dbReference type="GO" id="GO:0005524">
    <property type="term" value="F:ATP binding"/>
    <property type="evidence" value="ECO:0007669"/>
    <property type="project" value="UniProtKB-KW"/>
</dbReference>
<keyword evidence="13 19" id="KW-1133">Transmembrane helix</keyword>
<dbReference type="Gene3D" id="3.40.1110.10">
    <property type="entry name" value="Calcium-transporting ATPase, cytoplasmic domain N"/>
    <property type="match status" value="1"/>
</dbReference>
<keyword evidence="3 19" id="KW-0813">Transport</keyword>
<dbReference type="SMART" id="SM00831">
    <property type="entry name" value="Cation_ATPase_N"/>
    <property type="match status" value="1"/>
</dbReference>
<evidence type="ECO:0000313" key="22">
    <source>
        <dbReference type="Proteomes" id="UP001168877"/>
    </source>
</evidence>
<evidence type="ECO:0000256" key="15">
    <source>
        <dbReference type="ARBA" id="ARBA00023065"/>
    </source>
</evidence>
<dbReference type="AlphaFoldDB" id="A0AA39W9Q0"/>
<feature type="transmembrane region" description="Helical" evidence="19">
    <location>
        <begin position="184"/>
        <end position="203"/>
    </location>
</feature>
<dbReference type="Pfam" id="PF00690">
    <property type="entry name" value="Cation_ATPase_N"/>
    <property type="match status" value="1"/>
</dbReference>
<evidence type="ECO:0000256" key="3">
    <source>
        <dbReference type="ARBA" id="ARBA00022448"/>
    </source>
</evidence>
<dbReference type="InterPro" id="IPR006068">
    <property type="entry name" value="ATPase_P-typ_cation-transptr_C"/>
</dbReference>
<dbReference type="SUPFAM" id="SSF81660">
    <property type="entry name" value="Metal cation-transporting ATPase, ATP-binding domain N"/>
    <property type="match status" value="1"/>
</dbReference>
<evidence type="ECO:0000256" key="6">
    <source>
        <dbReference type="ARBA" id="ARBA00022723"/>
    </source>
</evidence>
<keyword evidence="11" id="KW-0112">Calmodulin-binding</keyword>
<dbReference type="SFLD" id="SFLDS00003">
    <property type="entry name" value="Haloacid_Dehalogenase"/>
    <property type="match status" value="1"/>
</dbReference>
<feature type="transmembrane region" description="Helical" evidence="19">
    <location>
        <begin position="953"/>
        <end position="971"/>
    </location>
</feature>
<feature type="transmembrane region" description="Helical" evidence="19">
    <location>
        <begin position="983"/>
        <end position="1003"/>
    </location>
</feature>
<feature type="transmembrane region" description="Helical" evidence="19">
    <location>
        <begin position="816"/>
        <end position="834"/>
    </location>
</feature>
<dbReference type="PANTHER" id="PTHR24093:SF434">
    <property type="entry name" value="CALCIUM-TRANSPORTING ATPASE 13, PLASMA MEMBRANE-TYPE-RELATED"/>
    <property type="match status" value="1"/>
</dbReference>
<evidence type="ECO:0000259" key="20">
    <source>
        <dbReference type="SMART" id="SM00831"/>
    </source>
</evidence>
<dbReference type="InterPro" id="IPR044492">
    <property type="entry name" value="P_typ_ATPase_HD_dom"/>
</dbReference>
<evidence type="ECO:0000256" key="2">
    <source>
        <dbReference type="ARBA" id="ARBA00006124"/>
    </source>
</evidence>
<dbReference type="PANTHER" id="PTHR24093">
    <property type="entry name" value="CATION TRANSPORTING ATPASE"/>
    <property type="match status" value="1"/>
</dbReference>
<dbReference type="PRINTS" id="PR00120">
    <property type="entry name" value="HATPASE"/>
</dbReference>
<evidence type="ECO:0000256" key="17">
    <source>
        <dbReference type="ARBA" id="ARBA00048694"/>
    </source>
</evidence>
<evidence type="ECO:0000313" key="21">
    <source>
        <dbReference type="EMBL" id="KAK0608185.1"/>
    </source>
</evidence>
<keyword evidence="8 19" id="KW-0106">Calcium</keyword>
<feature type="transmembrane region" description="Helical" evidence="19">
    <location>
        <begin position="155"/>
        <end position="172"/>
    </location>
</feature>
<accession>A0AA39W9Q0</accession>
<dbReference type="SFLD" id="SFLDG00002">
    <property type="entry name" value="C1.7:_P-type_atpase_like"/>
    <property type="match status" value="1"/>
</dbReference>
<dbReference type="InterPro" id="IPR059000">
    <property type="entry name" value="ATPase_P-type_domA"/>
</dbReference>
<evidence type="ECO:0000256" key="13">
    <source>
        <dbReference type="ARBA" id="ARBA00022989"/>
    </source>
</evidence>
<dbReference type="GO" id="GO:0005388">
    <property type="term" value="F:P-type calcium transporter activity"/>
    <property type="evidence" value="ECO:0007669"/>
    <property type="project" value="UniProtKB-EC"/>
</dbReference>
<dbReference type="NCBIfam" id="TIGR01494">
    <property type="entry name" value="ATPase_P-type"/>
    <property type="match status" value="3"/>
</dbReference>
<evidence type="ECO:0000256" key="19">
    <source>
        <dbReference type="RuleBase" id="RU361146"/>
    </source>
</evidence>
<dbReference type="SFLD" id="SFLDF00027">
    <property type="entry name" value="p-type_atpase"/>
    <property type="match status" value="1"/>
</dbReference>
<dbReference type="InterPro" id="IPR018303">
    <property type="entry name" value="ATPase_P-typ_P_site"/>
</dbReference>
<feature type="transmembrane region" description="Helical" evidence="19">
    <location>
        <begin position="389"/>
        <end position="415"/>
    </location>
</feature>
<dbReference type="EC" id="7.2.2.10" evidence="19"/>
<evidence type="ECO:0000256" key="11">
    <source>
        <dbReference type="ARBA" id="ARBA00022860"/>
    </source>
</evidence>
<feature type="transmembrane region" description="Helical" evidence="19">
    <location>
        <begin position="840"/>
        <end position="860"/>
    </location>
</feature>
<dbReference type="Gene3D" id="3.40.50.1000">
    <property type="entry name" value="HAD superfamily/HAD-like"/>
    <property type="match status" value="1"/>
</dbReference>
<dbReference type="CDD" id="cd02081">
    <property type="entry name" value="P-type_ATPase_Ca_PMCA-like"/>
    <property type="match status" value="1"/>
</dbReference>
<dbReference type="GO" id="GO:0016887">
    <property type="term" value="F:ATP hydrolysis activity"/>
    <property type="evidence" value="ECO:0007669"/>
    <property type="project" value="InterPro"/>
</dbReference>
<dbReference type="Pfam" id="PF00689">
    <property type="entry name" value="Cation_ATPase_C"/>
    <property type="match status" value="1"/>
</dbReference>
<evidence type="ECO:0000256" key="18">
    <source>
        <dbReference type="ARBA" id="ARBA00053300"/>
    </source>
</evidence>
<reference evidence="21" key="1">
    <citation type="journal article" date="2022" name="Plant J.">
        <title>Strategies of tolerance reflected in two North American maple genomes.</title>
        <authorList>
            <person name="McEvoy S.L."/>
            <person name="Sezen U.U."/>
            <person name="Trouern-Trend A."/>
            <person name="McMahon S.M."/>
            <person name="Schaberg P.G."/>
            <person name="Yang J."/>
            <person name="Wegrzyn J.L."/>
            <person name="Swenson N.G."/>
        </authorList>
    </citation>
    <scope>NUCLEOTIDE SEQUENCE</scope>
    <source>
        <strain evidence="21">NS2018</strain>
    </source>
</reference>
<dbReference type="GO" id="GO:0005886">
    <property type="term" value="C:plasma membrane"/>
    <property type="evidence" value="ECO:0007669"/>
    <property type="project" value="TreeGrafter"/>
</dbReference>
<keyword evidence="5 19" id="KW-0812">Transmembrane</keyword>
<keyword evidence="14" id="KW-0007">Acetylation</keyword>
<evidence type="ECO:0000256" key="9">
    <source>
        <dbReference type="ARBA" id="ARBA00022840"/>
    </source>
</evidence>
<comment type="similarity">
    <text evidence="2 19">Belongs to the cation transport ATPase (P-type) (TC 3.A.3) family. Type IIB subfamily.</text>
</comment>
<evidence type="ECO:0000256" key="8">
    <source>
        <dbReference type="ARBA" id="ARBA00022837"/>
    </source>
</evidence>
<feature type="transmembrane region" description="Helical" evidence="19">
    <location>
        <begin position="339"/>
        <end position="359"/>
    </location>
</feature>
<dbReference type="InterPro" id="IPR004014">
    <property type="entry name" value="ATPase_P-typ_cation-transptr_N"/>
</dbReference>
<dbReference type="NCBIfam" id="TIGR01517">
    <property type="entry name" value="ATPase-IIB_Ca"/>
    <property type="match status" value="1"/>
</dbReference>
<comment type="caution">
    <text evidence="19">Lacks conserved residue(s) required for the propagation of feature annotation.</text>
</comment>
<dbReference type="Gene3D" id="1.20.1110.10">
    <property type="entry name" value="Calcium-transporting ATPase, transmembrane domain"/>
    <property type="match status" value="1"/>
</dbReference>
<dbReference type="Pfam" id="PF13246">
    <property type="entry name" value="Cation_ATPase"/>
    <property type="match status" value="1"/>
</dbReference>
<keyword evidence="9 19" id="KW-0067">ATP-binding</keyword>
<keyword evidence="10" id="KW-0460">Magnesium</keyword>
<dbReference type="SUPFAM" id="SSF56784">
    <property type="entry name" value="HAD-like"/>
    <property type="match status" value="1"/>
</dbReference>
<comment type="catalytic activity">
    <reaction evidence="17 19">
        <text>Ca(2+)(in) + ATP + H2O = Ca(2+)(out) + ADP + phosphate + H(+)</text>
        <dbReference type="Rhea" id="RHEA:18105"/>
        <dbReference type="ChEBI" id="CHEBI:15377"/>
        <dbReference type="ChEBI" id="CHEBI:15378"/>
        <dbReference type="ChEBI" id="CHEBI:29108"/>
        <dbReference type="ChEBI" id="CHEBI:30616"/>
        <dbReference type="ChEBI" id="CHEBI:43474"/>
        <dbReference type="ChEBI" id="CHEBI:456216"/>
        <dbReference type="EC" id="7.2.2.10"/>
    </reaction>
</comment>
<evidence type="ECO:0000256" key="4">
    <source>
        <dbReference type="ARBA" id="ARBA00022568"/>
    </source>
</evidence>
<keyword evidence="7 19" id="KW-0547">Nucleotide-binding</keyword>
<protein>
    <recommendedName>
        <fullName evidence="19">Calcium-transporting ATPase</fullName>
        <ecNumber evidence="19">7.2.2.10</ecNumber>
    </recommendedName>
</protein>
<dbReference type="Pfam" id="PF00122">
    <property type="entry name" value="E1-E2_ATPase"/>
    <property type="match status" value="1"/>
</dbReference>
<keyword evidence="6" id="KW-0479">Metal-binding</keyword>
<evidence type="ECO:0000256" key="10">
    <source>
        <dbReference type="ARBA" id="ARBA00022842"/>
    </source>
</evidence>
<dbReference type="InterPro" id="IPR006408">
    <property type="entry name" value="P-type_ATPase_IIB"/>
</dbReference>
<dbReference type="Gene3D" id="2.70.150.10">
    <property type="entry name" value="Calcium-transporting ATPase, cytoplasmic transduction domain A"/>
    <property type="match status" value="1"/>
</dbReference>
<reference evidence="21" key="2">
    <citation type="submission" date="2023-06" db="EMBL/GenBank/DDBJ databases">
        <authorList>
            <person name="Swenson N.G."/>
            <person name="Wegrzyn J.L."/>
            <person name="Mcevoy S.L."/>
        </authorList>
    </citation>
    <scope>NUCLEOTIDE SEQUENCE</scope>
    <source>
        <strain evidence="21">NS2018</strain>
        <tissue evidence="21">Leaf</tissue>
    </source>
</reference>
<dbReference type="InterPro" id="IPR008250">
    <property type="entry name" value="ATPase_P-typ_transduc_dom_A_sf"/>
</dbReference>
<dbReference type="InterPro" id="IPR023298">
    <property type="entry name" value="ATPase_P-typ_TM_dom_sf"/>
</dbReference>
<evidence type="ECO:0000256" key="12">
    <source>
        <dbReference type="ARBA" id="ARBA00022967"/>
    </source>
</evidence>
<dbReference type="InterPro" id="IPR036412">
    <property type="entry name" value="HAD-like_sf"/>
</dbReference>
<keyword evidence="12" id="KW-1278">Translocase</keyword>
<feature type="domain" description="Cation-transporting P-type ATPase N-terminal" evidence="20">
    <location>
        <begin position="98"/>
        <end position="172"/>
    </location>
</feature>
<keyword evidence="15 19" id="KW-0406">Ion transport</keyword>
<keyword evidence="16 19" id="KW-0472">Membrane</keyword>
<evidence type="ECO:0000256" key="1">
    <source>
        <dbReference type="ARBA" id="ARBA00004141"/>
    </source>
</evidence>
<dbReference type="EMBL" id="JAUESC010000001">
    <property type="protein sequence ID" value="KAK0608185.1"/>
    <property type="molecule type" value="Genomic_DNA"/>
</dbReference>
<evidence type="ECO:0000256" key="5">
    <source>
        <dbReference type="ARBA" id="ARBA00022692"/>
    </source>
</evidence>
<name>A0AA39W9Q0_ACESA</name>
<evidence type="ECO:0000256" key="16">
    <source>
        <dbReference type="ARBA" id="ARBA00023136"/>
    </source>
</evidence>
<dbReference type="SUPFAM" id="SSF81653">
    <property type="entry name" value="Calcium ATPase, transduction domain A"/>
    <property type="match status" value="1"/>
</dbReference>
<dbReference type="FunFam" id="3.40.1110.10:FF:000013">
    <property type="entry name" value="Calcium-transporting ATPase"/>
    <property type="match status" value="1"/>
</dbReference>
<dbReference type="SUPFAM" id="SSF81665">
    <property type="entry name" value="Calcium ATPase, transmembrane domain M"/>
    <property type="match status" value="1"/>
</dbReference>
<comment type="function">
    <text evidence="18">This magnesium-dependent enzyme catalyzes the hydrolysis of ATP coupled with the translocation of calcium from the cytosol out of the cell or into organelles.</text>
</comment>
<dbReference type="InterPro" id="IPR023299">
    <property type="entry name" value="ATPase_P-typ_cyto_dom_N"/>
</dbReference>
<dbReference type="GO" id="GO:0005516">
    <property type="term" value="F:calmodulin binding"/>
    <property type="evidence" value="ECO:0007669"/>
    <property type="project" value="UniProtKB-KW"/>
</dbReference>
<proteinExistence type="inferred from homology"/>
<sequence>MTAIFNANVCIEFLLDVPATLSKHNKKWHSAFAKIYCSRTLLSLAKKPATTNKYNKVSRSPSYTLLNLEPPTQNKSFQIDQTSLNEILKEKNLDQLRKFGGTPGVVSALETDISGGIIGSQEDVARRQEAFGSNTYKKPPTKSFFHFVVEAFKDLTILILLGCAALSLGFGIKEHGPKDGWYDGGSIFVAVFLVIAVSAVSNFRQNRQFDKLSKVSNNIQIEAIRKGRRQQISIFEIVVGDVICLKIGDQIPADGLFLEGHSLQVDESSMTGESDHVEVNRSRNPFLFSGTKVVDGYASMLATSVGMNTTWGQMMSQISRDTSEETPLQARLNKLTSSIGKVGLAVAFLVLVVLLVRYFTGNTTDENGNQEYNGSKTKTDNIVNAVVRIVAAAVTIIVVAIPEGLPLAVTLTLAYSMKRMMGDHAMVRKLSACETMGSATTICTDKTGTLTLNQMKVTKFWLGKEPVLIGGAAASSISPWIVELIQQGVSLNTTGSVYKTSSGSEYEFSGSPTEKAILSWAVQELNMDMEESKQSCILLKVEAFNSQKKRSGVLMRKNADNTTHVHWKGAAEMILAMCSSYYDASGMKKQLDDGEREKFQQIIQGMAASSLRCIAFAHKQVSEEENDDVDDLKKVDEDNLSLLGLVGIKDPCRPGAKKAVEDCQHAGVNVKMITGDNVFTAKAIATECGILRPNQDLSSGAVVEGEQFRNYTHEERMDKVDKICVMARSSPFDKLLMVQCLKLKGHVVAVTGDGTNDAPALKEADIGLSMGIQGTEVAKESSDIVILDDNFSSVATVLRWGRCVYTNIQKFIQFQLTVNVAALVINFVAAVSAGEVPLTAVQLLWVNLIMDTLGALALATEQPTKELMDKPPVGRTAPLITNIMWRNLLAQAMYQIAILLTLQFRGESIFGVSEKVKDTLIFNTFVLCQVFNEFNARKLEKKNVFEGIHKNRLFLGIIGITIVLQVVMVEFLKKFANTERLNWGQWGVCIGFAAASWPIGWVVKCIPVPEKPFFSYLKWKK</sequence>
<dbReference type="FunFam" id="1.20.1110.10:FF:000039">
    <property type="entry name" value="Calcium-transporting ATPase"/>
    <property type="match status" value="1"/>
</dbReference>
<organism evidence="21 22">
    <name type="scientific">Acer saccharum</name>
    <name type="common">Sugar maple</name>
    <dbReference type="NCBI Taxonomy" id="4024"/>
    <lineage>
        <taxon>Eukaryota</taxon>
        <taxon>Viridiplantae</taxon>
        <taxon>Streptophyta</taxon>
        <taxon>Embryophyta</taxon>
        <taxon>Tracheophyta</taxon>
        <taxon>Spermatophyta</taxon>
        <taxon>Magnoliopsida</taxon>
        <taxon>eudicotyledons</taxon>
        <taxon>Gunneridae</taxon>
        <taxon>Pentapetalae</taxon>
        <taxon>rosids</taxon>
        <taxon>malvids</taxon>
        <taxon>Sapindales</taxon>
        <taxon>Sapindaceae</taxon>
        <taxon>Hippocastanoideae</taxon>
        <taxon>Acereae</taxon>
        <taxon>Acer</taxon>
    </lineage>
</organism>
<keyword evidence="4 19" id="KW-0109">Calcium transport</keyword>
<comment type="caution">
    <text evidence="21">The sequence shown here is derived from an EMBL/GenBank/DDBJ whole genome shotgun (WGS) entry which is preliminary data.</text>
</comment>
<dbReference type="Proteomes" id="UP001168877">
    <property type="component" value="Unassembled WGS sequence"/>
</dbReference>
<evidence type="ECO:0000256" key="7">
    <source>
        <dbReference type="ARBA" id="ARBA00022741"/>
    </source>
</evidence>
<dbReference type="FunFam" id="2.70.150.10:FF:000006">
    <property type="entry name" value="Calcium-transporting ATPase"/>
    <property type="match status" value="1"/>
</dbReference>
<comment type="subcellular location">
    <subcellularLocation>
        <location evidence="1 19">Membrane</location>
        <topology evidence="1 19">Multi-pass membrane protein</topology>
    </subcellularLocation>
</comment>
<dbReference type="PRINTS" id="PR00119">
    <property type="entry name" value="CATATPASE"/>
</dbReference>
<dbReference type="FunFam" id="3.40.50.1000:FF:000018">
    <property type="entry name" value="Calcium-transporting ATPase"/>
    <property type="match status" value="1"/>
</dbReference>
<dbReference type="GO" id="GO:0046872">
    <property type="term" value="F:metal ion binding"/>
    <property type="evidence" value="ECO:0007669"/>
    <property type="project" value="UniProtKB-KW"/>
</dbReference>
<dbReference type="InterPro" id="IPR023214">
    <property type="entry name" value="HAD_sf"/>
</dbReference>
<keyword evidence="22" id="KW-1185">Reference proteome</keyword>
<dbReference type="InterPro" id="IPR001757">
    <property type="entry name" value="P_typ_ATPase"/>
</dbReference>
<evidence type="ECO:0000256" key="14">
    <source>
        <dbReference type="ARBA" id="ARBA00022990"/>
    </source>
</evidence>
<gene>
    <name evidence="21" type="ORF">LWI29_026905</name>
</gene>
<comment type="function">
    <text evidence="19">Catalyzes the hydrolysis of ATP coupled with the transport of calcium.</text>
</comment>